<feature type="signal peptide" evidence="6">
    <location>
        <begin position="1"/>
        <end position="19"/>
    </location>
</feature>
<reference evidence="8" key="1">
    <citation type="submission" date="2012-12" db="EMBL/GenBank/DDBJ databases">
        <title>Identification and characterization of a phenylalanine ammonia-lyase gene family in Isatis indigotica Fort.</title>
        <authorList>
            <person name="Liu Q."/>
            <person name="Chen J."/>
            <person name="Zhou X."/>
            <person name="Di P."/>
            <person name="Xiao Y."/>
            <person name="Xuan H."/>
            <person name="Zhang L."/>
            <person name="Chen W."/>
        </authorList>
    </citation>
    <scope>NUCLEOTIDE SEQUENCE</scope>
    <source>
        <tissue evidence="8">Salivary gland</tissue>
    </source>
</reference>
<dbReference type="GO" id="GO:0006509">
    <property type="term" value="P:membrane protein ectodomain proteolysis"/>
    <property type="evidence" value="ECO:0007669"/>
    <property type="project" value="TreeGrafter"/>
</dbReference>
<evidence type="ECO:0000256" key="4">
    <source>
        <dbReference type="ARBA" id="ARBA00023049"/>
    </source>
</evidence>
<keyword evidence="3 5" id="KW-0862">Zinc</keyword>
<dbReference type="CDD" id="cd04272">
    <property type="entry name" value="ZnMc_salivary_gland_MPs"/>
    <property type="match status" value="1"/>
</dbReference>
<dbReference type="Gene3D" id="3.40.390.10">
    <property type="entry name" value="Collagenase (Catalytic Domain)"/>
    <property type="match status" value="1"/>
</dbReference>
<feature type="binding site" evidence="5">
    <location>
        <position position="342"/>
    </location>
    <ligand>
        <name>Zn(2+)</name>
        <dbReference type="ChEBI" id="CHEBI:29105"/>
        <note>catalytic</note>
    </ligand>
</feature>
<evidence type="ECO:0000313" key="8">
    <source>
        <dbReference type="EMBL" id="JAA65804.1"/>
    </source>
</evidence>
<dbReference type="GO" id="GO:0004222">
    <property type="term" value="F:metalloendopeptidase activity"/>
    <property type="evidence" value="ECO:0007669"/>
    <property type="project" value="InterPro"/>
</dbReference>
<accession>A0A0K8R5Q8</accession>
<dbReference type="PANTHER" id="PTHR11905">
    <property type="entry name" value="ADAM A DISINTEGRIN AND METALLOPROTEASE DOMAIN"/>
    <property type="match status" value="1"/>
</dbReference>
<dbReference type="EMBL" id="GADI01008004">
    <property type="protein sequence ID" value="JAA65804.1"/>
    <property type="molecule type" value="mRNA"/>
</dbReference>
<dbReference type="Pfam" id="PF13688">
    <property type="entry name" value="Reprolysin_5"/>
    <property type="match status" value="1"/>
</dbReference>
<name>A0A0K8R5Q8_IXORI</name>
<feature type="binding site" evidence="5">
    <location>
        <position position="332"/>
    </location>
    <ligand>
        <name>Zn(2+)</name>
        <dbReference type="ChEBI" id="CHEBI:29105"/>
        <note>catalytic</note>
    </ligand>
</feature>
<feature type="chain" id="PRO_5005515783" evidence="6">
    <location>
        <begin position="20"/>
        <end position="494"/>
    </location>
</feature>
<dbReference type="PROSITE" id="PS50215">
    <property type="entry name" value="ADAM_MEPRO"/>
    <property type="match status" value="1"/>
</dbReference>
<evidence type="ECO:0000256" key="1">
    <source>
        <dbReference type="ARBA" id="ARBA00022670"/>
    </source>
</evidence>
<evidence type="ECO:0000256" key="2">
    <source>
        <dbReference type="ARBA" id="ARBA00022801"/>
    </source>
</evidence>
<keyword evidence="6" id="KW-0732">Signal</keyword>
<keyword evidence="4 8" id="KW-0482">Metalloprotease</keyword>
<feature type="domain" description="Peptidase M12B" evidence="7">
    <location>
        <begin position="177"/>
        <end position="404"/>
    </location>
</feature>
<sequence length="494" mass="57165">MPGFSLKLWTVALFSFCLAEREHGIVYPRMLESRSATGEKMLKINDDLTLTLQKSKVFTDSFLFSTTKDNEPIDYCVRAEDAERDIYHDPTHMASVKVTDEDGVEVEGILGQRLRVQPLPVAARNSEGLKAHRLYEIEAREAQHLPHDYGTPNATRDYVESRAGSTKFSMYEIPMAIYPEVWVVADSEFSKQFKFKEDKVITYFAVLMNAANLRYASLVYPKVQLRITGITMNKSPKEEPYIVKVEGHDKYRNILFKETLNKFNTYMKKYSLYNESDIVFLVTAKNMSEWVNNQLQSWTGGYAYVGTACSQWRVGMCEDRPTSYYGAYVFSHELAHNLGCNHDGDPAGDWVRGHIGSADCPWKDGYLMSYEMKDERQYRFSYCCQREIRNLYNRPEFRCLRERNLRATIRRSSKLPGRKTSLSNYCRRVYMYEPDMKANMSYGIRGVHDCKVQCVGRNNWWRLGVVDGTPCSRDKTKACILGECVKKMVISKEE</sequence>
<keyword evidence="5" id="KW-0479">Metal-binding</keyword>
<dbReference type="GO" id="GO:0046872">
    <property type="term" value="F:metal ion binding"/>
    <property type="evidence" value="ECO:0007669"/>
    <property type="project" value="UniProtKB-KW"/>
</dbReference>
<evidence type="ECO:0000259" key="7">
    <source>
        <dbReference type="PROSITE" id="PS50215"/>
    </source>
</evidence>
<dbReference type="PANTHER" id="PTHR11905:SF159">
    <property type="entry name" value="ADAM METALLOPROTEASE"/>
    <property type="match status" value="1"/>
</dbReference>
<evidence type="ECO:0000256" key="6">
    <source>
        <dbReference type="SAM" id="SignalP"/>
    </source>
</evidence>
<dbReference type="AlphaFoldDB" id="A0A0K8R5Q8"/>
<dbReference type="InterPro" id="IPR001590">
    <property type="entry name" value="Peptidase_M12B"/>
</dbReference>
<evidence type="ECO:0000256" key="3">
    <source>
        <dbReference type="ARBA" id="ARBA00022833"/>
    </source>
</evidence>
<dbReference type="InterPro" id="IPR034030">
    <property type="entry name" value="ZnMc_salivary_gland_MPs"/>
</dbReference>
<comment type="caution">
    <text evidence="5">Lacks conserved residue(s) required for the propagation of feature annotation.</text>
</comment>
<keyword evidence="1 8" id="KW-0645">Protease</keyword>
<feature type="binding site" evidence="5">
    <location>
        <position position="336"/>
    </location>
    <ligand>
        <name>Zn(2+)</name>
        <dbReference type="ChEBI" id="CHEBI:29105"/>
        <note>catalytic</note>
    </ligand>
</feature>
<dbReference type="InterPro" id="IPR024079">
    <property type="entry name" value="MetalloPept_cat_dom_sf"/>
</dbReference>
<organism evidence="8">
    <name type="scientific">Ixodes ricinus</name>
    <name type="common">Common tick</name>
    <name type="synonym">Acarus ricinus</name>
    <dbReference type="NCBI Taxonomy" id="34613"/>
    <lineage>
        <taxon>Eukaryota</taxon>
        <taxon>Metazoa</taxon>
        <taxon>Ecdysozoa</taxon>
        <taxon>Arthropoda</taxon>
        <taxon>Chelicerata</taxon>
        <taxon>Arachnida</taxon>
        <taxon>Acari</taxon>
        <taxon>Parasitiformes</taxon>
        <taxon>Ixodida</taxon>
        <taxon>Ixodoidea</taxon>
        <taxon>Ixodidae</taxon>
        <taxon>Ixodinae</taxon>
        <taxon>Ixodes</taxon>
    </lineage>
</organism>
<keyword evidence="2" id="KW-0378">Hydrolase</keyword>
<dbReference type="SUPFAM" id="SSF55486">
    <property type="entry name" value="Metalloproteases ('zincins'), catalytic domain"/>
    <property type="match status" value="1"/>
</dbReference>
<feature type="active site" evidence="5">
    <location>
        <position position="333"/>
    </location>
</feature>
<evidence type="ECO:0000256" key="5">
    <source>
        <dbReference type="PROSITE-ProRule" id="PRU00276"/>
    </source>
</evidence>
<proteinExistence type="evidence at transcript level"/>
<protein>
    <submittedName>
        <fullName evidence="8">Putative metalloprotease</fullName>
    </submittedName>
</protein>